<reference evidence="5" key="1">
    <citation type="journal article" date="2017" name="Nat. Microbiol.">
        <title>Global analysis of biosynthetic gene clusters reveals vast potential of secondary metabolite production in Penicillium species.</title>
        <authorList>
            <person name="Nielsen J.C."/>
            <person name="Grijseels S."/>
            <person name="Prigent S."/>
            <person name="Ji B."/>
            <person name="Dainat J."/>
            <person name="Nielsen K.F."/>
            <person name="Frisvad J.C."/>
            <person name="Workman M."/>
            <person name="Nielsen J."/>
        </authorList>
    </citation>
    <scope>NUCLEOTIDE SEQUENCE [LARGE SCALE GENOMIC DNA]</scope>
    <source>
        <strain evidence="5">IBT 24891</strain>
    </source>
</reference>
<evidence type="ECO:0000259" key="2">
    <source>
        <dbReference type="Pfam" id="PF00465"/>
    </source>
</evidence>
<dbReference type="GO" id="GO:0046872">
    <property type="term" value="F:metal ion binding"/>
    <property type="evidence" value="ECO:0007669"/>
    <property type="project" value="InterPro"/>
</dbReference>
<gene>
    <name evidence="4" type="ORF">PENSTE_c028G00531</name>
</gene>
<dbReference type="Pfam" id="PF00465">
    <property type="entry name" value="Fe-ADH"/>
    <property type="match status" value="1"/>
</dbReference>
<feature type="domain" description="Alcohol dehydrogenase iron-type/glycerol dehydrogenase GldA" evidence="2">
    <location>
        <begin position="32"/>
        <end position="196"/>
    </location>
</feature>
<dbReference type="CDD" id="cd08192">
    <property type="entry name" value="MAR-like"/>
    <property type="match status" value="1"/>
</dbReference>
<name>A0A1V6SN78_9EURO</name>
<dbReference type="InterPro" id="IPR001670">
    <property type="entry name" value="ADH_Fe/GldA"/>
</dbReference>
<dbReference type="PANTHER" id="PTHR11496:SF107">
    <property type="entry name" value="ALCOHOL DEHYDROGENASE, PUTATIVE (AFU_ORTHOLOGUE AFUA_1G06800)-RELATED"/>
    <property type="match status" value="1"/>
</dbReference>
<evidence type="ECO:0000256" key="1">
    <source>
        <dbReference type="ARBA" id="ARBA00023002"/>
    </source>
</evidence>
<dbReference type="OrthoDB" id="339764at2759"/>
<dbReference type="STRING" id="303698.A0A1V6SN78"/>
<evidence type="ECO:0000313" key="5">
    <source>
        <dbReference type="Proteomes" id="UP000191285"/>
    </source>
</evidence>
<dbReference type="Gene3D" id="1.20.1090.10">
    <property type="entry name" value="Dehydroquinate synthase-like - alpha domain"/>
    <property type="match status" value="1"/>
</dbReference>
<dbReference type="Pfam" id="PF25137">
    <property type="entry name" value="ADH_Fe_C"/>
    <property type="match status" value="1"/>
</dbReference>
<dbReference type="Gene3D" id="3.40.50.1970">
    <property type="match status" value="1"/>
</dbReference>
<evidence type="ECO:0000259" key="3">
    <source>
        <dbReference type="Pfam" id="PF25137"/>
    </source>
</evidence>
<organism evidence="4 5">
    <name type="scientific">Penicillium steckii</name>
    <dbReference type="NCBI Taxonomy" id="303698"/>
    <lineage>
        <taxon>Eukaryota</taxon>
        <taxon>Fungi</taxon>
        <taxon>Dikarya</taxon>
        <taxon>Ascomycota</taxon>
        <taxon>Pezizomycotina</taxon>
        <taxon>Eurotiomycetes</taxon>
        <taxon>Eurotiomycetidae</taxon>
        <taxon>Eurotiales</taxon>
        <taxon>Aspergillaceae</taxon>
        <taxon>Penicillium</taxon>
    </lineage>
</organism>
<feature type="domain" description="Fe-containing alcohol dehydrogenase-like C-terminal" evidence="3">
    <location>
        <begin position="208"/>
        <end position="411"/>
    </location>
</feature>
<dbReference type="GO" id="GO:0004022">
    <property type="term" value="F:alcohol dehydrogenase (NAD+) activity"/>
    <property type="evidence" value="ECO:0007669"/>
    <property type="project" value="TreeGrafter"/>
</dbReference>
<evidence type="ECO:0000313" key="4">
    <source>
        <dbReference type="EMBL" id="OQE15497.1"/>
    </source>
</evidence>
<dbReference type="SUPFAM" id="SSF56796">
    <property type="entry name" value="Dehydroquinate synthase-like"/>
    <property type="match status" value="1"/>
</dbReference>
<dbReference type="GO" id="GO:0005739">
    <property type="term" value="C:mitochondrion"/>
    <property type="evidence" value="ECO:0007669"/>
    <property type="project" value="TreeGrafter"/>
</dbReference>
<sequence>MISRIIMPETVRPAFTGRERPLLSYGIAFPEAAAQHVTHTFHASHVYVICSGSLARNTDSLENLSSALGSDKIAGRRIGMQSHTLWSEVLEIVKEARDAKADLILTLGAGSLTDAAKIIAFALANDVRSPEELETLAEGPNKRANIKEPTVPIISVPTSLSAGEYSNFAGGTEDTSRRKYSFQAPLQGPQLVILDPELAGKTPDSIWISTGVRAVDHCVETLCAISGTSPTSDELAKKALGMLVPGLLRCRKDREDRDAHLQCQLGSVDAMAACTSGSLELGASHGIGHQLGPLGVGHGETSCILLPAVCKYNAKYNANRDQQARVRDFLLQDPIVSDLLQAHSLNPDSADLGDILDVVIKELGMPRSLADVRVGRNQLDALAANSLHDRWCQSNPVPLKEKEQVLEILEMVV</sequence>
<dbReference type="PANTHER" id="PTHR11496">
    <property type="entry name" value="ALCOHOL DEHYDROGENASE"/>
    <property type="match status" value="1"/>
</dbReference>
<dbReference type="InterPro" id="IPR039697">
    <property type="entry name" value="Alcohol_dehydrogenase_Fe"/>
</dbReference>
<dbReference type="AlphaFoldDB" id="A0A1V6SN78"/>
<protein>
    <submittedName>
        <fullName evidence="4">Uncharacterized protein</fullName>
    </submittedName>
</protein>
<keyword evidence="1" id="KW-0560">Oxidoreductase</keyword>
<dbReference type="Proteomes" id="UP000191285">
    <property type="component" value="Unassembled WGS sequence"/>
</dbReference>
<proteinExistence type="predicted"/>
<keyword evidence="5" id="KW-1185">Reference proteome</keyword>
<dbReference type="InterPro" id="IPR056798">
    <property type="entry name" value="ADH_Fe_C"/>
</dbReference>
<comment type="caution">
    <text evidence="4">The sequence shown here is derived from an EMBL/GenBank/DDBJ whole genome shotgun (WGS) entry which is preliminary data.</text>
</comment>
<accession>A0A1V6SN78</accession>
<dbReference type="EMBL" id="MLKD01000028">
    <property type="protein sequence ID" value="OQE15497.1"/>
    <property type="molecule type" value="Genomic_DNA"/>
</dbReference>